<proteinExistence type="predicted"/>
<evidence type="ECO:0000313" key="2">
    <source>
        <dbReference type="EMBL" id="JAU43454.1"/>
    </source>
</evidence>
<dbReference type="AlphaFoldDB" id="A0A1J3FIT7"/>
<protein>
    <submittedName>
        <fullName evidence="2">Uncharacterized protein</fullName>
    </submittedName>
</protein>
<reference evidence="2" key="1">
    <citation type="submission" date="2016-07" db="EMBL/GenBank/DDBJ databases">
        <title>De novo transcriptome assembly of four accessions of the metal hyperaccumulator plant Noccaea caerulescens.</title>
        <authorList>
            <person name="Blande D."/>
            <person name="Halimaa P."/>
            <person name="Tervahauta A.I."/>
            <person name="Aarts M.G."/>
            <person name="Karenlampi S.O."/>
        </authorList>
    </citation>
    <scope>NUCLEOTIDE SEQUENCE</scope>
</reference>
<dbReference type="EMBL" id="GEVK01009378">
    <property type="protein sequence ID" value="JAU43454.1"/>
    <property type="molecule type" value="Transcribed_RNA"/>
</dbReference>
<name>A0A1J3FIT7_NOCCA</name>
<gene>
    <name evidence="1" type="ORF">GA_TR19841_c0_g1_i1_g.65514</name>
    <name evidence="2" type="ORF">LC_TR259_c0_g1_i1_g.752</name>
</gene>
<dbReference type="EMBL" id="GEVI01022332">
    <property type="protein sequence ID" value="JAU09988.1"/>
    <property type="molecule type" value="Transcribed_RNA"/>
</dbReference>
<accession>A0A1J3FIT7</accession>
<organism evidence="2">
    <name type="scientific">Noccaea caerulescens</name>
    <name type="common">Alpine penny-cress</name>
    <name type="synonym">Thlaspi caerulescens</name>
    <dbReference type="NCBI Taxonomy" id="107243"/>
    <lineage>
        <taxon>Eukaryota</taxon>
        <taxon>Viridiplantae</taxon>
        <taxon>Streptophyta</taxon>
        <taxon>Embryophyta</taxon>
        <taxon>Tracheophyta</taxon>
        <taxon>Spermatophyta</taxon>
        <taxon>Magnoliopsida</taxon>
        <taxon>eudicotyledons</taxon>
        <taxon>Gunneridae</taxon>
        <taxon>Pentapetalae</taxon>
        <taxon>rosids</taxon>
        <taxon>malvids</taxon>
        <taxon>Brassicales</taxon>
        <taxon>Brassicaceae</taxon>
        <taxon>Coluteocarpeae</taxon>
        <taxon>Noccaea</taxon>
    </lineage>
</organism>
<sequence>MCPIEPQARTSTMLNPIGSFDFKRLTYSLARSSPASKCVFPFCSGKPCFATFSLWKLKKTNRPRKRERPVLRLMTTEGLSSALTTADEDLLPAEVDSLGKAEEEPPSRRGRRPWNEMELRFFWGIAVEKVEGESKADALVAIFFFFFSGEFQCDGNEWFWIYDLGDQFWDSRFCL</sequence>
<evidence type="ECO:0000313" key="1">
    <source>
        <dbReference type="EMBL" id="JAU09988.1"/>
    </source>
</evidence>